<organism evidence="3">
    <name type="scientific">Nothobranchius pienaari</name>
    <dbReference type="NCBI Taxonomy" id="704102"/>
    <lineage>
        <taxon>Eukaryota</taxon>
        <taxon>Metazoa</taxon>
        <taxon>Chordata</taxon>
        <taxon>Craniata</taxon>
        <taxon>Vertebrata</taxon>
        <taxon>Euteleostomi</taxon>
        <taxon>Actinopterygii</taxon>
        <taxon>Neopterygii</taxon>
        <taxon>Teleostei</taxon>
        <taxon>Neoteleostei</taxon>
        <taxon>Acanthomorphata</taxon>
        <taxon>Ovalentaria</taxon>
        <taxon>Atherinomorphae</taxon>
        <taxon>Cyprinodontiformes</taxon>
        <taxon>Nothobranchiidae</taxon>
        <taxon>Nothobranchius</taxon>
    </lineage>
</organism>
<feature type="region of interest" description="Disordered" evidence="1">
    <location>
        <begin position="37"/>
        <end position="63"/>
    </location>
</feature>
<dbReference type="AlphaFoldDB" id="A0A1A8MJG1"/>
<evidence type="ECO:0000256" key="1">
    <source>
        <dbReference type="SAM" id="MobiDB-lite"/>
    </source>
</evidence>
<protein>
    <submittedName>
        <fullName evidence="3">Cholesterol 25-hydroxylase</fullName>
    </submittedName>
</protein>
<evidence type="ECO:0000313" key="3">
    <source>
        <dbReference type="EMBL" id="SBR56968.1"/>
    </source>
</evidence>
<dbReference type="EMBL" id="HAEF01015809">
    <property type="protein sequence ID" value="SBR56968.1"/>
    <property type="molecule type" value="Transcribed_RNA"/>
</dbReference>
<feature type="non-terminal residue" evidence="3">
    <location>
        <position position="1"/>
    </location>
</feature>
<feature type="signal peptide" evidence="2">
    <location>
        <begin position="1"/>
        <end position="25"/>
    </location>
</feature>
<accession>A0A1A8MJG1</accession>
<evidence type="ECO:0000256" key="2">
    <source>
        <dbReference type="SAM" id="SignalP"/>
    </source>
</evidence>
<keyword evidence="2" id="KW-0732">Signal</keyword>
<reference evidence="3" key="1">
    <citation type="submission" date="2016-05" db="EMBL/GenBank/DDBJ databases">
        <authorList>
            <person name="Lavstsen T."/>
            <person name="Jespersen J.S."/>
        </authorList>
    </citation>
    <scope>NUCLEOTIDE SEQUENCE</scope>
    <source>
        <tissue evidence="3">Brain</tissue>
    </source>
</reference>
<reference evidence="3" key="2">
    <citation type="submission" date="2016-06" db="EMBL/GenBank/DDBJ databases">
        <title>The genome of a short-lived fish provides insights into sex chromosome evolution and the genetic control of aging.</title>
        <authorList>
            <person name="Reichwald K."/>
            <person name="Felder M."/>
            <person name="Petzold A."/>
            <person name="Koch P."/>
            <person name="Groth M."/>
            <person name="Platzer M."/>
        </authorList>
    </citation>
    <scope>NUCLEOTIDE SEQUENCE</scope>
    <source>
        <tissue evidence="3">Brain</tissue>
    </source>
</reference>
<proteinExistence type="predicted"/>
<name>A0A1A8MJG1_9TELE</name>
<gene>
    <name evidence="3" type="primary">CH25H</name>
</gene>
<feature type="chain" id="PRO_5008374930" evidence="2">
    <location>
        <begin position="26"/>
        <end position="191"/>
    </location>
</feature>
<feature type="compositionally biased region" description="Low complexity" evidence="1">
    <location>
        <begin position="37"/>
        <end position="47"/>
    </location>
</feature>
<sequence>PSRLPLWPVSWLRCWSACCCLTSRASPGTCCTTRFPGSTATSTSSTTPTPPPRPSPQSTRGPGRPSAWVFLLPPTPSCWAVIPLLRWPFLCSTSGYRWKTTVATTCPGPRTAWYLWVCMVVPATTTCTTSSPCTTTPLTSPTGTGWLGRCARRTELQLWNDGWFSNAPQTELVNAHLKGLMGNELMEMFID</sequence>